<evidence type="ECO:0000256" key="1">
    <source>
        <dbReference type="ARBA" id="ARBA00001113"/>
    </source>
</evidence>
<dbReference type="SUPFAM" id="SSF53062">
    <property type="entry name" value="PTS system fructose IIA component-like"/>
    <property type="match status" value="1"/>
</dbReference>
<dbReference type="GO" id="GO:0009401">
    <property type="term" value="P:phosphoenolpyruvate-dependent sugar phosphotransferase system"/>
    <property type="evidence" value="ECO:0007669"/>
    <property type="project" value="InterPro"/>
</dbReference>
<keyword evidence="4" id="KW-0808">Transferase</keyword>
<name>A0A5B8JA34_9MOLU</name>
<dbReference type="InterPro" id="IPR039643">
    <property type="entry name" value="DhaM"/>
</dbReference>
<accession>A0A5B8JA34</accession>
<reference evidence="8" key="1">
    <citation type="submission" date="2019-07" db="EMBL/GenBank/DDBJ databases">
        <title>Complete genome sequences of three Mycoplasma sp. 1220 strains.</title>
        <authorList>
            <person name="Grozner D."/>
            <person name="Forro B."/>
            <person name="Kovacs A.B."/>
            <person name="Marton S."/>
            <person name="Banyai K."/>
            <person name="Kreizinger Z."/>
            <person name="Sulyok K.M."/>
            <person name="Gyuranecz M."/>
        </authorList>
    </citation>
    <scope>NUCLEOTIDE SEQUENCE [LARGE SCALE GENOMIC DNA]</scope>
    <source>
        <strain evidence="8">MYCAV93</strain>
    </source>
</reference>
<dbReference type="EC" id="2.7.1.121" evidence="3"/>
<dbReference type="PANTHER" id="PTHR38594:SF1">
    <property type="entry name" value="PEP-DEPENDENT DIHYDROXYACETONE KINASE, PHOSPHORYL DONOR SUBUNIT DHAM"/>
    <property type="match status" value="1"/>
</dbReference>
<evidence type="ECO:0000256" key="3">
    <source>
        <dbReference type="ARBA" id="ARBA00012095"/>
    </source>
</evidence>
<proteinExistence type="predicted"/>
<dbReference type="InterPro" id="IPR004701">
    <property type="entry name" value="PTS_EIIA_man-typ"/>
</dbReference>
<dbReference type="PANTHER" id="PTHR38594">
    <property type="entry name" value="PEP-DEPENDENT DIHYDROXYACETONE KINASE, PHOSPHORYL DONOR SUBUNIT DHAM"/>
    <property type="match status" value="1"/>
</dbReference>
<gene>
    <name evidence="7" type="ORF">FOY43_00495</name>
</gene>
<comment type="catalytic activity">
    <reaction evidence="1">
        <text>dihydroxyacetone + phosphoenolpyruvate = dihydroxyacetone phosphate + pyruvate</text>
        <dbReference type="Rhea" id="RHEA:18381"/>
        <dbReference type="ChEBI" id="CHEBI:15361"/>
        <dbReference type="ChEBI" id="CHEBI:16016"/>
        <dbReference type="ChEBI" id="CHEBI:57642"/>
        <dbReference type="ChEBI" id="CHEBI:58702"/>
        <dbReference type="EC" id="2.7.1.121"/>
    </reaction>
</comment>
<comment type="function">
    <text evidence="2">Component of the dihydroxyacetone kinase complex, which is responsible for the phosphoenolpyruvate (PEP)-dependent phosphorylation of dihydroxyacetone. DhaM serves as the phosphoryl donor. Is phosphorylated by phosphoenolpyruvate in an EI- and HPr-dependent reaction, and a phosphorelay system on histidine residues finally leads to phosphoryl transfer to DhaL and dihydroxyacetone.</text>
</comment>
<organism evidence="7 8">
    <name type="scientific">Mycoplasma anserisalpingitidis</name>
    <dbReference type="NCBI Taxonomy" id="519450"/>
    <lineage>
        <taxon>Bacteria</taxon>
        <taxon>Bacillati</taxon>
        <taxon>Mycoplasmatota</taxon>
        <taxon>Mollicutes</taxon>
        <taxon>Mycoplasmataceae</taxon>
        <taxon>Mycoplasma</taxon>
    </lineage>
</organism>
<evidence type="ECO:0000256" key="2">
    <source>
        <dbReference type="ARBA" id="ARBA00002788"/>
    </source>
</evidence>
<dbReference type="NCBIfam" id="TIGR02364">
    <property type="entry name" value="dha_pts"/>
    <property type="match status" value="1"/>
</dbReference>
<dbReference type="EMBL" id="CP041663">
    <property type="protein sequence ID" value="QDY88146.1"/>
    <property type="molecule type" value="Genomic_DNA"/>
</dbReference>
<dbReference type="GO" id="GO:0047324">
    <property type="term" value="F:phosphoenolpyruvate-glycerone phosphotransferase activity"/>
    <property type="evidence" value="ECO:0007669"/>
    <property type="project" value="UniProtKB-EC"/>
</dbReference>
<dbReference type="InterPro" id="IPR036662">
    <property type="entry name" value="PTS_EIIA_man-typ_sf"/>
</dbReference>
<dbReference type="InterPro" id="IPR012844">
    <property type="entry name" value="DhaM_N"/>
</dbReference>
<dbReference type="GO" id="GO:0019563">
    <property type="term" value="P:glycerol catabolic process"/>
    <property type="evidence" value="ECO:0007669"/>
    <property type="project" value="InterPro"/>
</dbReference>
<evidence type="ECO:0000256" key="5">
    <source>
        <dbReference type="ARBA" id="ARBA00046577"/>
    </source>
</evidence>
<sequence>MINFVVVSHSKKLAESAIELASIMKNSEFKIVNAAGLVDSDGFGTDVQKVIESINSVNEGDGVLVFCEIGSSLMSSQMAVEMIGDEKVVLVDAPFVESLMAATATNNENITLEQLLEETLLTKSFSKL</sequence>
<feature type="domain" description="PTS EIIA type-4" evidence="6">
    <location>
        <begin position="1"/>
        <end position="128"/>
    </location>
</feature>
<evidence type="ECO:0000259" key="6">
    <source>
        <dbReference type="PROSITE" id="PS51096"/>
    </source>
</evidence>
<dbReference type="Proteomes" id="UP000317512">
    <property type="component" value="Chromosome"/>
</dbReference>
<evidence type="ECO:0000256" key="4">
    <source>
        <dbReference type="ARBA" id="ARBA00022679"/>
    </source>
</evidence>
<dbReference type="Gene3D" id="3.40.50.510">
    <property type="entry name" value="Phosphotransferase system, mannose-type IIA component"/>
    <property type="match status" value="1"/>
</dbReference>
<dbReference type="OrthoDB" id="7065393at2"/>
<dbReference type="AlphaFoldDB" id="A0A5B8JA34"/>
<dbReference type="PROSITE" id="PS51096">
    <property type="entry name" value="PTS_EIIA_TYPE_4"/>
    <property type="match status" value="1"/>
</dbReference>
<evidence type="ECO:0000313" key="7">
    <source>
        <dbReference type="EMBL" id="QDY88146.1"/>
    </source>
</evidence>
<protein>
    <recommendedName>
        <fullName evidence="3">phosphoenolpyruvate--glycerone phosphotransferase</fullName>
        <ecNumber evidence="3">2.7.1.121</ecNumber>
    </recommendedName>
</protein>
<dbReference type="RefSeq" id="WP_146308537.1">
    <property type="nucleotide sequence ID" value="NZ_CP041663.1"/>
</dbReference>
<comment type="subunit">
    <text evidence="5">Homodimer. The dihydroxyacetone kinase complex is composed of a homodimer of DhaM, a homodimer of DhaK and the subunit DhaL.</text>
</comment>
<evidence type="ECO:0000313" key="8">
    <source>
        <dbReference type="Proteomes" id="UP000317512"/>
    </source>
</evidence>
<dbReference type="Pfam" id="PF03610">
    <property type="entry name" value="EIIA-man"/>
    <property type="match status" value="1"/>
</dbReference>
<dbReference type="GO" id="GO:0016020">
    <property type="term" value="C:membrane"/>
    <property type="evidence" value="ECO:0007669"/>
    <property type="project" value="InterPro"/>
</dbReference>